<dbReference type="PROSITE" id="PS51257">
    <property type="entry name" value="PROKAR_LIPOPROTEIN"/>
    <property type="match status" value="1"/>
</dbReference>
<keyword evidence="1" id="KW-0732">Signal</keyword>
<dbReference type="EMBL" id="JBHMCA010000043">
    <property type="protein sequence ID" value="MFB9445684.1"/>
    <property type="molecule type" value="Genomic_DNA"/>
</dbReference>
<gene>
    <name evidence="2" type="ORF">ACFFTR_21605</name>
</gene>
<comment type="caution">
    <text evidence="2">The sequence shown here is derived from an EMBL/GenBank/DDBJ whole genome shotgun (WGS) entry which is preliminary data.</text>
</comment>
<keyword evidence="3" id="KW-1185">Reference proteome</keyword>
<feature type="chain" id="PRO_5046162037" description="Lipoprotein" evidence="1">
    <location>
        <begin position="18"/>
        <end position="188"/>
    </location>
</feature>
<name>A0ABV5MA17_9ACTN</name>
<evidence type="ECO:0000313" key="3">
    <source>
        <dbReference type="Proteomes" id="UP001589608"/>
    </source>
</evidence>
<feature type="signal peptide" evidence="1">
    <location>
        <begin position="1"/>
        <end position="17"/>
    </location>
</feature>
<protein>
    <recommendedName>
        <fullName evidence="4">Lipoprotein</fullName>
    </recommendedName>
</protein>
<evidence type="ECO:0000256" key="1">
    <source>
        <dbReference type="SAM" id="SignalP"/>
    </source>
</evidence>
<organism evidence="2 3">
    <name type="scientific">Dactylosporangium vinaceum</name>
    <dbReference type="NCBI Taxonomy" id="53362"/>
    <lineage>
        <taxon>Bacteria</taxon>
        <taxon>Bacillati</taxon>
        <taxon>Actinomycetota</taxon>
        <taxon>Actinomycetes</taxon>
        <taxon>Micromonosporales</taxon>
        <taxon>Micromonosporaceae</taxon>
        <taxon>Dactylosporangium</taxon>
    </lineage>
</organism>
<reference evidence="2 3" key="1">
    <citation type="submission" date="2024-09" db="EMBL/GenBank/DDBJ databases">
        <authorList>
            <person name="Sun Q."/>
            <person name="Mori K."/>
        </authorList>
    </citation>
    <scope>NUCLEOTIDE SEQUENCE [LARGE SCALE GENOMIC DNA]</scope>
    <source>
        <strain evidence="2 3">JCM 3307</strain>
    </source>
</reference>
<dbReference type="Proteomes" id="UP001589608">
    <property type="component" value="Unassembled WGS sequence"/>
</dbReference>
<accession>A0ABV5MA17</accession>
<evidence type="ECO:0000313" key="2">
    <source>
        <dbReference type="EMBL" id="MFB9445684.1"/>
    </source>
</evidence>
<proteinExistence type="predicted"/>
<evidence type="ECO:0008006" key="4">
    <source>
        <dbReference type="Google" id="ProtNLM"/>
    </source>
</evidence>
<sequence length="188" mass="20109">MMRKPLMLVAMAVPALAGCRALDPAPEPLSSPTVAAVEEAVRFHVHLGAGQQLATKVSSPDLCPGLDIRLDLGRGKWVRMVAFAVDCEPRGGDNRQPGNGNHGLYRSAGDIPADRQTGTVATPLGVATTFEQPYYECTNSCRHFTEPVAVIALDKPAHPRVTALTVYSEQGTLDLDGLRALIRDQLSP</sequence>
<dbReference type="RefSeq" id="WP_223093233.1">
    <property type="nucleotide sequence ID" value="NZ_CP061913.1"/>
</dbReference>